<reference evidence="2 3" key="1">
    <citation type="submission" date="2024-07" db="EMBL/GenBank/DDBJ databases">
        <title>Section-level genome sequencing and comparative genomics of Aspergillus sections Usti and Cavernicolus.</title>
        <authorList>
            <consortium name="Lawrence Berkeley National Laboratory"/>
            <person name="Nybo J.L."/>
            <person name="Vesth T.C."/>
            <person name="Theobald S."/>
            <person name="Frisvad J.C."/>
            <person name="Larsen T.O."/>
            <person name="Kjaerboelling I."/>
            <person name="Rothschild-Mancinelli K."/>
            <person name="Lyhne E.K."/>
            <person name="Kogle M.E."/>
            <person name="Barry K."/>
            <person name="Clum A."/>
            <person name="Na H."/>
            <person name="Ledsgaard L."/>
            <person name="Lin J."/>
            <person name="Lipzen A."/>
            <person name="Kuo A."/>
            <person name="Riley R."/>
            <person name="Mondo S."/>
            <person name="Labutti K."/>
            <person name="Haridas S."/>
            <person name="Pangalinan J."/>
            <person name="Salamov A.A."/>
            <person name="Simmons B.A."/>
            <person name="Magnuson J.K."/>
            <person name="Chen J."/>
            <person name="Drula E."/>
            <person name="Henrissat B."/>
            <person name="Wiebenga A."/>
            <person name="Lubbers R.J."/>
            <person name="Gomes A.C."/>
            <person name="Makela M.R."/>
            <person name="Stajich J."/>
            <person name="Grigoriev I.V."/>
            <person name="Mortensen U.H."/>
            <person name="De Vries R.P."/>
            <person name="Baker S.E."/>
            <person name="Andersen M.R."/>
        </authorList>
    </citation>
    <scope>NUCLEOTIDE SEQUENCE [LARGE SCALE GENOMIC DNA]</scope>
    <source>
        <strain evidence="2 3">CBS 209.92</strain>
    </source>
</reference>
<accession>A0ABR4FQW2</accession>
<comment type="caution">
    <text evidence="2">The sequence shown here is derived from an EMBL/GenBank/DDBJ whole genome shotgun (WGS) entry which is preliminary data.</text>
</comment>
<evidence type="ECO:0000313" key="3">
    <source>
        <dbReference type="Proteomes" id="UP001610563"/>
    </source>
</evidence>
<protein>
    <recommendedName>
        <fullName evidence="1">SRR1-like domain-containing protein</fullName>
    </recommendedName>
</protein>
<dbReference type="Proteomes" id="UP001610563">
    <property type="component" value="Unassembled WGS sequence"/>
</dbReference>
<feature type="domain" description="SRR1-like" evidence="1">
    <location>
        <begin position="160"/>
        <end position="285"/>
    </location>
</feature>
<dbReference type="Pfam" id="PF07985">
    <property type="entry name" value="SRR1"/>
    <property type="match status" value="1"/>
</dbReference>
<evidence type="ECO:0000313" key="2">
    <source>
        <dbReference type="EMBL" id="KAL2785655.1"/>
    </source>
</evidence>
<dbReference type="PANTHER" id="PTHR42080:SF3">
    <property type="entry name" value="SRR1-LIKE DOMAIN-CONTAINING PROTEIN"/>
    <property type="match status" value="1"/>
</dbReference>
<sequence length="327" mass="37304">MSDNEDPRWAEDPLEAAAKVQRLYDSDVPFFTKDRIREAYKSLQENNEPGKKAYTRDLDGKLESFKIETGEVFPDPDDDLKWIGYPILYYVSIQHLLDQEWLGGNSPYSNLRIVHCLERCDEPAEEIDQQIKHESLQRAIDTWRDSQSWEQLKKALSGVSLPPVKKFVAFALSSMPAFSDVPRDNRSLFQHALLVTLRDLLLESSTQEHDGIKCYAQDPAYTERDIAVLQSCGVTVLPDPEGFLEVDEETAVISISPNVPVKQVVSELARPALIIWNTIKGNGLEETPTTDPDSPRLQKWINEHYETLEFPPEPELFGQLAVYARRT</sequence>
<proteinExistence type="predicted"/>
<gene>
    <name evidence="2" type="ORF">BJX66DRAFT_314426</name>
</gene>
<organism evidence="2 3">
    <name type="scientific">Aspergillus keveii</name>
    <dbReference type="NCBI Taxonomy" id="714993"/>
    <lineage>
        <taxon>Eukaryota</taxon>
        <taxon>Fungi</taxon>
        <taxon>Dikarya</taxon>
        <taxon>Ascomycota</taxon>
        <taxon>Pezizomycotina</taxon>
        <taxon>Eurotiomycetes</taxon>
        <taxon>Eurotiomycetidae</taxon>
        <taxon>Eurotiales</taxon>
        <taxon>Aspergillaceae</taxon>
        <taxon>Aspergillus</taxon>
        <taxon>Aspergillus subgen. Nidulantes</taxon>
    </lineage>
</organism>
<name>A0ABR4FQW2_9EURO</name>
<keyword evidence="3" id="KW-1185">Reference proteome</keyword>
<dbReference type="PANTHER" id="PTHR42080">
    <property type="entry name" value="SRR1 DOMAIN-CONTAINING PROTEIN"/>
    <property type="match status" value="1"/>
</dbReference>
<evidence type="ECO:0000259" key="1">
    <source>
        <dbReference type="Pfam" id="PF07985"/>
    </source>
</evidence>
<dbReference type="EMBL" id="JBFTWV010000138">
    <property type="protein sequence ID" value="KAL2785655.1"/>
    <property type="molecule type" value="Genomic_DNA"/>
</dbReference>
<dbReference type="InterPro" id="IPR012942">
    <property type="entry name" value="SRR1-like"/>
</dbReference>